<dbReference type="AlphaFoldDB" id="A0AAV4ACG4"/>
<accession>A0AAV4ACG4</accession>
<evidence type="ECO:0000256" key="1">
    <source>
        <dbReference type="SAM" id="Phobius"/>
    </source>
</evidence>
<evidence type="ECO:0000259" key="2">
    <source>
        <dbReference type="Pfam" id="PF00053"/>
    </source>
</evidence>
<keyword evidence="1" id="KW-0812">Transmembrane</keyword>
<dbReference type="Proteomes" id="UP000735302">
    <property type="component" value="Unassembled WGS sequence"/>
</dbReference>
<proteinExistence type="predicted"/>
<keyword evidence="1" id="KW-0472">Membrane</keyword>
<gene>
    <name evidence="3" type="ORF">PoB_003096300</name>
</gene>
<protein>
    <submittedName>
        <fullName evidence="3">Laminin subunit alpha-4-like isoform x3</fullName>
    </submittedName>
</protein>
<dbReference type="Pfam" id="PF00053">
    <property type="entry name" value="EGF_laminin"/>
    <property type="match status" value="1"/>
</dbReference>
<keyword evidence="4" id="KW-1185">Reference proteome</keyword>
<comment type="caution">
    <text evidence="3">The sequence shown here is derived from an EMBL/GenBank/DDBJ whole genome shotgun (WGS) entry which is preliminary data.</text>
</comment>
<reference evidence="3 4" key="1">
    <citation type="journal article" date="2021" name="Elife">
        <title>Chloroplast acquisition without the gene transfer in kleptoplastic sea slugs, Plakobranchus ocellatus.</title>
        <authorList>
            <person name="Maeda T."/>
            <person name="Takahashi S."/>
            <person name="Yoshida T."/>
            <person name="Shimamura S."/>
            <person name="Takaki Y."/>
            <person name="Nagai Y."/>
            <person name="Toyoda A."/>
            <person name="Suzuki Y."/>
            <person name="Arimoto A."/>
            <person name="Ishii H."/>
            <person name="Satoh N."/>
            <person name="Nishiyama T."/>
            <person name="Hasebe M."/>
            <person name="Maruyama T."/>
            <person name="Minagawa J."/>
            <person name="Obokata J."/>
            <person name="Shigenobu S."/>
        </authorList>
    </citation>
    <scope>NUCLEOTIDE SEQUENCE [LARGE SCALE GENOMIC DNA]</scope>
</reference>
<name>A0AAV4ACG4_9GAST</name>
<dbReference type="CDD" id="cd00055">
    <property type="entry name" value="EGF_Lam"/>
    <property type="match status" value="1"/>
</dbReference>
<keyword evidence="1" id="KW-1133">Transmembrane helix</keyword>
<evidence type="ECO:0000313" key="4">
    <source>
        <dbReference type="Proteomes" id="UP000735302"/>
    </source>
</evidence>
<dbReference type="InterPro" id="IPR002049">
    <property type="entry name" value="LE_dom"/>
</dbReference>
<feature type="transmembrane region" description="Helical" evidence="1">
    <location>
        <begin position="134"/>
        <end position="154"/>
    </location>
</feature>
<organism evidence="3 4">
    <name type="scientific">Plakobranchus ocellatus</name>
    <dbReference type="NCBI Taxonomy" id="259542"/>
    <lineage>
        <taxon>Eukaryota</taxon>
        <taxon>Metazoa</taxon>
        <taxon>Spiralia</taxon>
        <taxon>Lophotrochozoa</taxon>
        <taxon>Mollusca</taxon>
        <taxon>Gastropoda</taxon>
        <taxon>Heterobranchia</taxon>
        <taxon>Euthyneura</taxon>
        <taxon>Panpulmonata</taxon>
        <taxon>Sacoglossa</taxon>
        <taxon>Placobranchoidea</taxon>
        <taxon>Plakobranchidae</taxon>
        <taxon>Plakobranchus</taxon>
    </lineage>
</organism>
<sequence>MSCSLLAAPMLRHLAWRRKEYHKNCSTGLNVSNCFECSCNWSASESCDVHTGKCRCKPGFTGSRCHLDIDECTTSGANSYEAGPCQTLPTCLVPVSTKLSKHCCYCIAACNKAISLVKNFSNGKHHHHHHQVPCFTALAIMVLHFFLSFVASIASNDFPAFSQSVRPSMSINRLVSSGRGSHVPQVTENIGDD</sequence>
<feature type="domain" description="Laminin EGF-like" evidence="2">
    <location>
        <begin position="37"/>
        <end position="66"/>
    </location>
</feature>
<evidence type="ECO:0000313" key="3">
    <source>
        <dbReference type="EMBL" id="GFO04458.1"/>
    </source>
</evidence>
<dbReference type="EMBL" id="BLXT01003739">
    <property type="protein sequence ID" value="GFO04458.1"/>
    <property type="molecule type" value="Genomic_DNA"/>
</dbReference>